<dbReference type="SMART" id="SM00745">
    <property type="entry name" value="MIT"/>
    <property type="match status" value="1"/>
</dbReference>
<feature type="domain" description="MIT" evidence="8">
    <location>
        <begin position="4"/>
        <end position="82"/>
    </location>
</feature>
<evidence type="ECO:0000313" key="9">
    <source>
        <dbReference type="EMBL" id="RUS75286.1"/>
    </source>
</evidence>
<reference evidence="9 10" key="1">
    <citation type="submission" date="2019-01" db="EMBL/GenBank/DDBJ databases">
        <title>A draft genome assembly of the solar-powered sea slug Elysia chlorotica.</title>
        <authorList>
            <person name="Cai H."/>
            <person name="Li Q."/>
            <person name="Fang X."/>
            <person name="Li J."/>
            <person name="Curtis N.E."/>
            <person name="Altenburger A."/>
            <person name="Shibata T."/>
            <person name="Feng M."/>
            <person name="Maeda T."/>
            <person name="Schwartz J.A."/>
            <person name="Shigenobu S."/>
            <person name="Lundholm N."/>
            <person name="Nishiyama T."/>
            <person name="Yang H."/>
            <person name="Hasebe M."/>
            <person name="Li S."/>
            <person name="Pierce S.K."/>
            <person name="Wang J."/>
        </authorList>
    </citation>
    <scope>NUCLEOTIDE SEQUENCE [LARGE SCALE GENOMIC DNA]</scope>
    <source>
        <strain evidence="9">EC2010</strain>
        <tissue evidence="9">Whole organism of an adult</tissue>
    </source>
</reference>
<feature type="non-terminal residue" evidence="9">
    <location>
        <position position="1"/>
    </location>
</feature>
<dbReference type="Proteomes" id="UP000271974">
    <property type="component" value="Unassembled WGS sequence"/>
</dbReference>
<dbReference type="InterPro" id="IPR003959">
    <property type="entry name" value="ATPase_AAA_core"/>
</dbReference>
<dbReference type="GO" id="GO:0005524">
    <property type="term" value="F:ATP binding"/>
    <property type="evidence" value="ECO:0007669"/>
    <property type="project" value="UniProtKB-KW"/>
</dbReference>
<dbReference type="Pfam" id="PF00004">
    <property type="entry name" value="AAA"/>
    <property type="match status" value="1"/>
</dbReference>
<dbReference type="SUPFAM" id="SSF116846">
    <property type="entry name" value="MIT domain"/>
    <property type="match status" value="1"/>
</dbReference>
<comment type="caution">
    <text evidence="9">The sequence shown here is derived from an EMBL/GenBank/DDBJ whole genome shotgun (WGS) entry which is preliminary data.</text>
</comment>
<dbReference type="InterPro" id="IPR050304">
    <property type="entry name" value="MT-severing_AAA_ATPase"/>
</dbReference>
<dbReference type="GO" id="GO:0016887">
    <property type="term" value="F:ATP hydrolysis activity"/>
    <property type="evidence" value="ECO:0007669"/>
    <property type="project" value="InterPro"/>
</dbReference>
<proteinExistence type="inferred from homology"/>
<dbReference type="SUPFAM" id="SSF52540">
    <property type="entry name" value="P-loop containing nucleoside triphosphate hydrolases"/>
    <property type="match status" value="1"/>
</dbReference>
<dbReference type="Gene3D" id="1.20.58.80">
    <property type="entry name" value="Phosphotransferase system, lactose/cellobiose-type IIA subunit"/>
    <property type="match status" value="1"/>
</dbReference>
<dbReference type="InterPro" id="IPR003593">
    <property type="entry name" value="AAA+_ATPase"/>
</dbReference>
<dbReference type="FunFam" id="1.10.8.60:FF:000015">
    <property type="entry name" value="vacuolar protein sorting-associated protein 4A"/>
    <property type="match status" value="1"/>
</dbReference>
<dbReference type="PROSITE" id="PS00674">
    <property type="entry name" value="AAA"/>
    <property type="match status" value="1"/>
</dbReference>
<dbReference type="GO" id="GO:0016020">
    <property type="term" value="C:membrane"/>
    <property type="evidence" value="ECO:0007669"/>
    <property type="project" value="UniProtKB-SubCell"/>
</dbReference>
<keyword evidence="4 6" id="KW-0067">ATP-binding</keyword>
<protein>
    <submittedName>
        <fullName evidence="9">Uncharacterized protein</fullName>
    </submittedName>
</protein>
<dbReference type="InterPro" id="IPR003960">
    <property type="entry name" value="ATPase_AAA_CS"/>
</dbReference>
<dbReference type="PANTHER" id="PTHR23074">
    <property type="entry name" value="AAA DOMAIN-CONTAINING"/>
    <property type="match status" value="1"/>
</dbReference>
<dbReference type="Pfam" id="PF17862">
    <property type="entry name" value="AAA_lid_3"/>
    <property type="match status" value="1"/>
</dbReference>
<evidence type="ECO:0000256" key="4">
    <source>
        <dbReference type="ARBA" id="ARBA00022840"/>
    </source>
</evidence>
<dbReference type="AlphaFoldDB" id="A0A3S1AY75"/>
<dbReference type="GO" id="GO:0016197">
    <property type="term" value="P:endosomal transport"/>
    <property type="evidence" value="ECO:0007669"/>
    <property type="project" value="TreeGrafter"/>
</dbReference>
<dbReference type="Pfam" id="PF04212">
    <property type="entry name" value="MIT"/>
    <property type="match status" value="1"/>
</dbReference>
<organism evidence="9 10">
    <name type="scientific">Elysia chlorotica</name>
    <name type="common">Eastern emerald elysia</name>
    <name type="synonym">Sea slug</name>
    <dbReference type="NCBI Taxonomy" id="188477"/>
    <lineage>
        <taxon>Eukaryota</taxon>
        <taxon>Metazoa</taxon>
        <taxon>Spiralia</taxon>
        <taxon>Lophotrochozoa</taxon>
        <taxon>Mollusca</taxon>
        <taxon>Gastropoda</taxon>
        <taxon>Heterobranchia</taxon>
        <taxon>Euthyneura</taxon>
        <taxon>Panpulmonata</taxon>
        <taxon>Sacoglossa</taxon>
        <taxon>Placobranchoidea</taxon>
        <taxon>Plakobranchidae</taxon>
        <taxon>Elysia</taxon>
    </lineage>
</organism>
<keyword evidence="10" id="KW-1185">Reference proteome</keyword>
<dbReference type="Gene3D" id="1.10.8.60">
    <property type="match status" value="1"/>
</dbReference>
<accession>A0A3S1AY75</accession>
<sequence length="445" mass="50011">IGVTMSSVERAVKMITNAAERERSNNHEEAFDCYEKATTLFIHAIKYEVCSEKLKNSLRMKCVDCLNRAEVLKTYMLAKKKTSSHEVLKTYMLAKKKTSSHGEEKEETGRCEKARFLSQLQSTILVKRLGTKWTDVAGLSAAKQLLTEAVILPVKLPHLFREKRKPWKSILLFGPPGTGKSYLAQATATEADAYTFISVSAADLVSRRLGDSEKLVRHLFEIARERQPSIIFIDGIDAICTARRSDETDSTRRVKAEFLTQMQGFATNDHDRVLVLGATNLPWDLDPAIISRFEKRVYMSLPDRASRFEMFKLHIGSTPNSLTTADLKELSEKTENYSGADISVVVREALMRPVRKLQSATHFQYGTGPSPSDPSVIVDDFLAPCLPGDSAATEMDWKAVPDDRLLEPVLSYDDMLAAVQNTKPTMYKDSLERFKQFMEDFGTDG</sequence>
<evidence type="ECO:0000313" key="10">
    <source>
        <dbReference type="Proteomes" id="UP000271974"/>
    </source>
</evidence>
<dbReference type="InterPro" id="IPR027417">
    <property type="entry name" value="P-loop_NTPase"/>
</dbReference>
<dbReference type="InterPro" id="IPR007330">
    <property type="entry name" value="MIT_dom"/>
</dbReference>
<keyword evidence="5" id="KW-0472">Membrane</keyword>
<evidence type="ECO:0000256" key="2">
    <source>
        <dbReference type="ARBA" id="ARBA00006914"/>
    </source>
</evidence>
<evidence type="ECO:0000256" key="6">
    <source>
        <dbReference type="RuleBase" id="RU003651"/>
    </source>
</evidence>
<evidence type="ECO:0000259" key="7">
    <source>
        <dbReference type="SMART" id="SM00382"/>
    </source>
</evidence>
<dbReference type="InterPro" id="IPR036181">
    <property type="entry name" value="MIT_dom_sf"/>
</dbReference>
<dbReference type="SMART" id="SM00382">
    <property type="entry name" value="AAA"/>
    <property type="match status" value="1"/>
</dbReference>
<dbReference type="OrthoDB" id="29072at2759"/>
<dbReference type="GO" id="GO:0007033">
    <property type="term" value="P:vacuole organization"/>
    <property type="evidence" value="ECO:0007669"/>
    <property type="project" value="TreeGrafter"/>
</dbReference>
<comment type="similarity">
    <text evidence="2 6">Belongs to the AAA ATPase family.</text>
</comment>
<name>A0A3S1AY75_ELYCH</name>
<evidence type="ECO:0000259" key="8">
    <source>
        <dbReference type="SMART" id="SM00745"/>
    </source>
</evidence>
<evidence type="ECO:0000256" key="1">
    <source>
        <dbReference type="ARBA" id="ARBA00004370"/>
    </source>
</evidence>
<dbReference type="InterPro" id="IPR015415">
    <property type="entry name" value="Spast_Vps4_C"/>
</dbReference>
<dbReference type="STRING" id="188477.A0A3S1AY75"/>
<feature type="domain" description="AAA+ ATPase" evidence="7">
    <location>
        <begin position="166"/>
        <end position="303"/>
    </location>
</feature>
<dbReference type="InterPro" id="IPR041569">
    <property type="entry name" value="AAA_lid_3"/>
</dbReference>
<dbReference type="Gene3D" id="3.40.50.300">
    <property type="entry name" value="P-loop containing nucleotide triphosphate hydrolases"/>
    <property type="match status" value="1"/>
</dbReference>
<dbReference type="PANTHER" id="PTHR23074:SF83">
    <property type="entry name" value="VACUOLAR PROTEIN SORTING-ASSOCIATED PROTEIN 4A"/>
    <property type="match status" value="1"/>
</dbReference>
<keyword evidence="3 6" id="KW-0547">Nucleotide-binding</keyword>
<dbReference type="FunFam" id="3.40.50.300:FF:002588">
    <property type="entry name" value="ATPase, AAA family"/>
    <property type="match status" value="1"/>
</dbReference>
<comment type="subcellular location">
    <subcellularLocation>
        <location evidence="1">Membrane</location>
    </subcellularLocation>
</comment>
<dbReference type="Pfam" id="PF09336">
    <property type="entry name" value="Vps4_C"/>
    <property type="match status" value="1"/>
</dbReference>
<evidence type="ECO:0000256" key="3">
    <source>
        <dbReference type="ARBA" id="ARBA00022741"/>
    </source>
</evidence>
<dbReference type="EMBL" id="RQTK01000755">
    <property type="protein sequence ID" value="RUS75286.1"/>
    <property type="molecule type" value="Genomic_DNA"/>
</dbReference>
<feature type="non-terminal residue" evidence="9">
    <location>
        <position position="445"/>
    </location>
</feature>
<gene>
    <name evidence="9" type="ORF">EGW08_016952</name>
</gene>
<evidence type="ECO:0000256" key="5">
    <source>
        <dbReference type="ARBA" id="ARBA00023136"/>
    </source>
</evidence>